<dbReference type="EMBL" id="BARU01005454">
    <property type="protein sequence ID" value="GAH36614.1"/>
    <property type="molecule type" value="Genomic_DNA"/>
</dbReference>
<dbReference type="AlphaFoldDB" id="X1G4X8"/>
<accession>X1G4X8</accession>
<organism evidence="1">
    <name type="scientific">marine sediment metagenome</name>
    <dbReference type="NCBI Taxonomy" id="412755"/>
    <lineage>
        <taxon>unclassified sequences</taxon>
        <taxon>metagenomes</taxon>
        <taxon>ecological metagenomes</taxon>
    </lineage>
</organism>
<proteinExistence type="predicted"/>
<evidence type="ECO:0000313" key="1">
    <source>
        <dbReference type="EMBL" id="GAH36614.1"/>
    </source>
</evidence>
<gene>
    <name evidence="1" type="ORF">S03H2_10625</name>
</gene>
<reference evidence="1" key="1">
    <citation type="journal article" date="2014" name="Front. Microbiol.">
        <title>High frequency of phylogenetically diverse reductive dehalogenase-homologous genes in deep subseafloor sedimentary metagenomes.</title>
        <authorList>
            <person name="Kawai M."/>
            <person name="Futagami T."/>
            <person name="Toyoda A."/>
            <person name="Takaki Y."/>
            <person name="Nishi S."/>
            <person name="Hori S."/>
            <person name="Arai W."/>
            <person name="Tsubouchi T."/>
            <person name="Morono Y."/>
            <person name="Uchiyama I."/>
            <person name="Ito T."/>
            <person name="Fujiyama A."/>
            <person name="Inagaki F."/>
            <person name="Takami H."/>
        </authorList>
    </citation>
    <scope>NUCLEOTIDE SEQUENCE</scope>
    <source>
        <strain evidence="1">Expedition CK06-06</strain>
    </source>
</reference>
<protein>
    <submittedName>
        <fullName evidence="1">Uncharacterized protein</fullName>
    </submittedName>
</protein>
<comment type="caution">
    <text evidence="1">The sequence shown here is derived from an EMBL/GenBank/DDBJ whole genome shotgun (WGS) entry which is preliminary data.</text>
</comment>
<sequence>MSKEEFEKLKRRYKKEIEENKNGEVEFRKEWLKKVGGEVVE</sequence>
<name>X1G4X8_9ZZZZ</name>